<reference evidence="9" key="2">
    <citation type="submission" date="2023-01" db="EMBL/GenBank/DDBJ databases">
        <authorList>
            <person name="Petersen C."/>
        </authorList>
    </citation>
    <scope>NUCLEOTIDE SEQUENCE</scope>
    <source>
        <strain evidence="9">IBT 15450</strain>
    </source>
</reference>
<reference evidence="9" key="1">
    <citation type="journal article" date="2023" name="IMA Fungus">
        <title>Comparative genomic study of the Penicillium genus elucidates a diverse pangenome and 15 lateral gene transfer events.</title>
        <authorList>
            <person name="Petersen C."/>
            <person name="Sorensen T."/>
            <person name="Nielsen M.R."/>
            <person name="Sondergaard T.E."/>
            <person name="Sorensen J.L."/>
            <person name="Fitzpatrick D.A."/>
            <person name="Frisvad J.C."/>
            <person name="Nielsen K.L."/>
        </authorList>
    </citation>
    <scope>NUCLEOTIDE SEQUENCE</scope>
    <source>
        <strain evidence="9">IBT 15450</strain>
    </source>
</reference>
<evidence type="ECO:0000256" key="1">
    <source>
        <dbReference type="ARBA" id="ARBA00004123"/>
    </source>
</evidence>
<dbReference type="InterPro" id="IPR001138">
    <property type="entry name" value="Zn2Cys6_DnaBD"/>
</dbReference>
<comment type="caution">
    <text evidence="9">The sequence shown here is derived from an EMBL/GenBank/DDBJ whole genome shotgun (WGS) entry which is preliminary data.</text>
</comment>
<evidence type="ECO:0000256" key="7">
    <source>
        <dbReference type="SAM" id="Phobius"/>
    </source>
</evidence>
<evidence type="ECO:0000256" key="4">
    <source>
        <dbReference type="ARBA" id="ARBA00023125"/>
    </source>
</evidence>
<dbReference type="Proteomes" id="UP001219568">
    <property type="component" value="Unassembled WGS sequence"/>
</dbReference>
<keyword evidence="6" id="KW-0539">Nucleus</keyword>
<keyword evidence="3" id="KW-0805">Transcription regulation</keyword>
<evidence type="ECO:0000259" key="8">
    <source>
        <dbReference type="PROSITE" id="PS50048"/>
    </source>
</evidence>
<dbReference type="CDD" id="cd00067">
    <property type="entry name" value="GAL4"/>
    <property type="match status" value="1"/>
</dbReference>
<proteinExistence type="predicted"/>
<protein>
    <recommendedName>
        <fullName evidence="8">Zn(2)-C6 fungal-type domain-containing protein</fullName>
    </recommendedName>
</protein>
<evidence type="ECO:0000256" key="5">
    <source>
        <dbReference type="ARBA" id="ARBA00023163"/>
    </source>
</evidence>
<dbReference type="Gene3D" id="4.10.240.10">
    <property type="entry name" value="Zn(2)-C6 fungal-type DNA-binding domain"/>
    <property type="match status" value="1"/>
</dbReference>
<evidence type="ECO:0000256" key="2">
    <source>
        <dbReference type="ARBA" id="ARBA00022723"/>
    </source>
</evidence>
<evidence type="ECO:0000313" key="9">
    <source>
        <dbReference type="EMBL" id="KAJ6030907.1"/>
    </source>
</evidence>
<keyword evidence="5" id="KW-0804">Transcription</keyword>
<keyword evidence="7" id="KW-0472">Membrane</keyword>
<keyword evidence="10" id="KW-1185">Reference proteome</keyword>
<gene>
    <name evidence="9" type="ORF">N7460_011173</name>
</gene>
<dbReference type="CDD" id="cd12148">
    <property type="entry name" value="fungal_TF_MHR"/>
    <property type="match status" value="1"/>
</dbReference>
<dbReference type="Pfam" id="PF04082">
    <property type="entry name" value="Fungal_trans"/>
    <property type="match status" value="1"/>
</dbReference>
<evidence type="ECO:0000256" key="3">
    <source>
        <dbReference type="ARBA" id="ARBA00023015"/>
    </source>
</evidence>
<dbReference type="GO" id="GO:0003677">
    <property type="term" value="F:DNA binding"/>
    <property type="evidence" value="ECO:0007669"/>
    <property type="project" value="UniProtKB-KW"/>
</dbReference>
<dbReference type="GO" id="GO:0006351">
    <property type="term" value="P:DNA-templated transcription"/>
    <property type="evidence" value="ECO:0007669"/>
    <property type="project" value="InterPro"/>
</dbReference>
<dbReference type="InterPro" id="IPR036864">
    <property type="entry name" value="Zn2-C6_fun-type_DNA-bd_sf"/>
</dbReference>
<dbReference type="SUPFAM" id="SSF57701">
    <property type="entry name" value="Zn2/Cys6 DNA-binding domain"/>
    <property type="match status" value="1"/>
</dbReference>
<organism evidence="9 10">
    <name type="scientific">Penicillium canescens</name>
    <dbReference type="NCBI Taxonomy" id="5083"/>
    <lineage>
        <taxon>Eukaryota</taxon>
        <taxon>Fungi</taxon>
        <taxon>Dikarya</taxon>
        <taxon>Ascomycota</taxon>
        <taxon>Pezizomycotina</taxon>
        <taxon>Eurotiomycetes</taxon>
        <taxon>Eurotiomycetidae</taxon>
        <taxon>Eurotiales</taxon>
        <taxon>Aspergillaceae</taxon>
        <taxon>Penicillium</taxon>
    </lineage>
</organism>
<dbReference type="PANTHER" id="PTHR46910:SF37">
    <property type="entry name" value="ZN(II)2CYS6 TRANSCRIPTION FACTOR (EUROFUNG)"/>
    <property type="match status" value="1"/>
</dbReference>
<dbReference type="EMBL" id="JAQJZL010000014">
    <property type="protein sequence ID" value="KAJ6030907.1"/>
    <property type="molecule type" value="Genomic_DNA"/>
</dbReference>
<keyword evidence="4" id="KW-0238">DNA-binding</keyword>
<dbReference type="GO" id="GO:0005634">
    <property type="term" value="C:nucleus"/>
    <property type="evidence" value="ECO:0007669"/>
    <property type="project" value="UniProtKB-SubCell"/>
</dbReference>
<evidence type="ECO:0000313" key="10">
    <source>
        <dbReference type="Proteomes" id="UP001219568"/>
    </source>
</evidence>
<dbReference type="Pfam" id="PF00172">
    <property type="entry name" value="Zn_clus"/>
    <property type="match status" value="1"/>
</dbReference>
<feature type="transmembrane region" description="Helical" evidence="7">
    <location>
        <begin position="480"/>
        <end position="501"/>
    </location>
</feature>
<name>A0AAD6I5B2_PENCN</name>
<comment type="subcellular location">
    <subcellularLocation>
        <location evidence="1">Nucleus</location>
    </subcellularLocation>
</comment>
<dbReference type="PANTHER" id="PTHR46910">
    <property type="entry name" value="TRANSCRIPTION FACTOR PDR1"/>
    <property type="match status" value="1"/>
</dbReference>
<evidence type="ECO:0000256" key="6">
    <source>
        <dbReference type="ARBA" id="ARBA00023242"/>
    </source>
</evidence>
<dbReference type="GO" id="GO:0000981">
    <property type="term" value="F:DNA-binding transcription factor activity, RNA polymerase II-specific"/>
    <property type="evidence" value="ECO:0007669"/>
    <property type="project" value="InterPro"/>
</dbReference>
<sequence>MEIEERATARSKTCKSCDQCRNRKVRCIMVPGGGSKCTHCAKRGEICQFTKIKRRLKAHKHADNTHHLLADHPVSGILRDDFAVLRTKEQDARSSSLAFFSEKKINTLSELLGNDTLRRLVEAMEAIIKTRLLARGGSSSNMTPVSFMKPSRIEEVPRDVAASYVDAYFQNLHSVYPFLDQRDFRNRALGPNIRELLKANPAFSALYHTVLALGCQYHEGGTWEPGKGEAWELFQVALGLIADILLPREHLIGLQALVAMSIFAMNTCCLQIDEVLITEAARMAQGLRYHKSIGNEEEPYTATCRRTFWVIYYMEKHMCFHGQVNSIIADYDIGCPIPDAPEAMYGDFNWFLSTICFSRILSQAYASLFSVSATMNSLESYYSAIDQIEGRLERWRMAIPENFRPGLHPQFVTFSDPATKMPAMYTHFRYYSLVIALARLTLYLSANESSPRTEENKRALMTAARMVIELIQFVDTAPHTPIFILSIMPLVAIFILFDFVVHNPRHAETRDNLSLLEVAAGHFSLQEYKSKGVMPSSLVGEFAHIARQYVRDVEVKAQAQSSMPSRQAEGAIGEPVGAVARETGNNLNGQLALGNREGNPGSDYLGEWDGPSDFLCYPIIPENLGQTSEDNPTLAGYDLRALFGSVIPEVYFPDGATGEVVVADPLFGPTPLG</sequence>
<dbReference type="InterPro" id="IPR007219">
    <property type="entry name" value="XnlR_reg_dom"/>
</dbReference>
<keyword evidence="7" id="KW-0812">Transmembrane</keyword>
<accession>A0AAD6I5B2</accession>
<keyword evidence="2" id="KW-0479">Metal-binding</keyword>
<feature type="domain" description="Zn(2)-C6 fungal-type" evidence="8">
    <location>
        <begin position="16"/>
        <end position="49"/>
    </location>
</feature>
<dbReference type="PROSITE" id="PS00463">
    <property type="entry name" value="ZN2_CY6_FUNGAL_1"/>
    <property type="match status" value="1"/>
</dbReference>
<dbReference type="InterPro" id="IPR050987">
    <property type="entry name" value="AtrR-like"/>
</dbReference>
<dbReference type="AlphaFoldDB" id="A0AAD6I5B2"/>
<dbReference type="SMART" id="SM00066">
    <property type="entry name" value="GAL4"/>
    <property type="match status" value="1"/>
</dbReference>
<dbReference type="PROSITE" id="PS50048">
    <property type="entry name" value="ZN2_CY6_FUNGAL_2"/>
    <property type="match status" value="1"/>
</dbReference>
<keyword evidence="7" id="KW-1133">Transmembrane helix</keyword>
<dbReference type="GO" id="GO:0008270">
    <property type="term" value="F:zinc ion binding"/>
    <property type="evidence" value="ECO:0007669"/>
    <property type="project" value="InterPro"/>
</dbReference>